<evidence type="ECO:0000256" key="1">
    <source>
        <dbReference type="SAM" id="MobiDB-lite"/>
    </source>
</evidence>
<keyword evidence="3" id="KW-1185">Reference proteome</keyword>
<gene>
    <name evidence="2" type="ORF">BT96DRAFT_696569</name>
</gene>
<evidence type="ECO:0000313" key="3">
    <source>
        <dbReference type="Proteomes" id="UP000799118"/>
    </source>
</evidence>
<protein>
    <submittedName>
        <fullName evidence="2">Uncharacterized protein</fullName>
    </submittedName>
</protein>
<dbReference type="Proteomes" id="UP000799118">
    <property type="component" value="Unassembled WGS sequence"/>
</dbReference>
<reference evidence="2" key="1">
    <citation type="journal article" date="2019" name="Environ. Microbiol.">
        <title>Fungal ecological strategies reflected in gene transcription - a case study of two litter decomposers.</title>
        <authorList>
            <person name="Barbi F."/>
            <person name="Kohler A."/>
            <person name="Barry K."/>
            <person name="Baskaran P."/>
            <person name="Daum C."/>
            <person name="Fauchery L."/>
            <person name="Ihrmark K."/>
            <person name="Kuo A."/>
            <person name="LaButti K."/>
            <person name="Lipzen A."/>
            <person name="Morin E."/>
            <person name="Grigoriev I.V."/>
            <person name="Henrissat B."/>
            <person name="Lindahl B."/>
            <person name="Martin F."/>
        </authorList>
    </citation>
    <scope>NUCLEOTIDE SEQUENCE</scope>
    <source>
        <strain evidence="2">JB14</strain>
    </source>
</reference>
<name>A0A6A4ICJ3_9AGAR</name>
<feature type="compositionally biased region" description="Polar residues" evidence="1">
    <location>
        <begin position="91"/>
        <end position="115"/>
    </location>
</feature>
<sequence>MEKLRTRYKVSYNAVSSLIQADIQHMKSLTSVQAASDDITMIDVYEAPNTFLLTSPSTQPQNINRDRDYPEEVLIRRFSNVHFPVKESSEHLTSGGQDASSLATPPSSQFDSGTSAVGKFRVKNGILLCSHDNETMNTEYTREPLHEDQFESEEDNSKFGRIFESREVTVKTMRRRR</sequence>
<dbReference type="EMBL" id="ML769391">
    <property type="protein sequence ID" value="KAE9408326.1"/>
    <property type="molecule type" value="Genomic_DNA"/>
</dbReference>
<organism evidence="2 3">
    <name type="scientific">Gymnopus androsaceus JB14</name>
    <dbReference type="NCBI Taxonomy" id="1447944"/>
    <lineage>
        <taxon>Eukaryota</taxon>
        <taxon>Fungi</taxon>
        <taxon>Dikarya</taxon>
        <taxon>Basidiomycota</taxon>
        <taxon>Agaricomycotina</taxon>
        <taxon>Agaricomycetes</taxon>
        <taxon>Agaricomycetidae</taxon>
        <taxon>Agaricales</taxon>
        <taxon>Marasmiineae</taxon>
        <taxon>Omphalotaceae</taxon>
        <taxon>Gymnopus</taxon>
    </lineage>
</organism>
<feature type="region of interest" description="Disordered" evidence="1">
    <location>
        <begin position="87"/>
        <end position="115"/>
    </location>
</feature>
<dbReference type="AlphaFoldDB" id="A0A6A4ICJ3"/>
<evidence type="ECO:0000313" key="2">
    <source>
        <dbReference type="EMBL" id="KAE9408326.1"/>
    </source>
</evidence>
<accession>A0A6A4ICJ3</accession>
<proteinExistence type="predicted"/>